<feature type="region of interest" description="Disordered" evidence="4">
    <location>
        <begin position="76"/>
        <end position="121"/>
    </location>
</feature>
<dbReference type="PANTHER" id="PTHR24193">
    <property type="entry name" value="ANKYRIN REPEAT PROTEIN"/>
    <property type="match status" value="1"/>
</dbReference>
<dbReference type="AlphaFoldDB" id="A0A1I8F954"/>
<keyword evidence="1" id="KW-0677">Repeat</keyword>
<dbReference type="PANTHER" id="PTHR24193:SF121">
    <property type="entry name" value="ADA2A-CONTAINING COMPLEX COMPONENT 3, ISOFORM D"/>
    <property type="match status" value="1"/>
</dbReference>
<dbReference type="SUPFAM" id="SSF48403">
    <property type="entry name" value="Ankyrin repeat"/>
    <property type="match status" value="1"/>
</dbReference>
<feature type="repeat" description="ANK" evidence="3">
    <location>
        <begin position="52"/>
        <end position="84"/>
    </location>
</feature>
<keyword evidence="5" id="KW-1185">Reference proteome</keyword>
<keyword evidence="2 3" id="KW-0040">ANK repeat</keyword>
<dbReference type="PROSITE" id="PS50297">
    <property type="entry name" value="ANK_REP_REGION"/>
    <property type="match status" value="1"/>
</dbReference>
<organism evidence="5 6">
    <name type="scientific">Macrostomum lignano</name>
    <dbReference type="NCBI Taxonomy" id="282301"/>
    <lineage>
        <taxon>Eukaryota</taxon>
        <taxon>Metazoa</taxon>
        <taxon>Spiralia</taxon>
        <taxon>Lophotrochozoa</taxon>
        <taxon>Platyhelminthes</taxon>
        <taxon>Rhabditophora</taxon>
        <taxon>Macrostomorpha</taxon>
        <taxon>Macrostomida</taxon>
        <taxon>Macrostomidae</taxon>
        <taxon>Macrostomum</taxon>
    </lineage>
</organism>
<dbReference type="PROSITE" id="PS50088">
    <property type="entry name" value="ANK_REPEAT"/>
    <property type="match status" value="1"/>
</dbReference>
<evidence type="ECO:0000313" key="6">
    <source>
        <dbReference type="WBParaSite" id="maker-unitig_23955-snap-gene-0.2-mRNA-1"/>
    </source>
</evidence>
<evidence type="ECO:0000256" key="3">
    <source>
        <dbReference type="PROSITE-ProRule" id="PRU00023"/>
    </source>
</evidence>
<dbReference type="PRINTS" id="PR01415">
    <property type="entry name" value="ANKYRIN"/>
</dbReference>
<dbReference type="SMART" id="SM00248">
    <property type="entry name" value="ANK"/>
    <property type="match status" value="3"/>
</dbReference>
<dbReference type="Proteomes" id="UP000095280">
    <property type="component" value="Unplaced"/>
</dbReference>
<accession>A0A1I8F954</accession>
<feature type="compositionally biased region" description="Basic residues" evidence="4">
    <location>
        <begin position="147"/>
        <end position="156"/>
    </location>
</feature>
<dbReference type="Pfam" id="PF00023">
    <property type="entry name" value="Ank"/>
    <property type="match status" value="1"/>
</dbReference>
<dbReference type="Gene3D" id="1.25.40.20">
    <property type="entry name" value="Ankyrin repeat-containing domain"/>
    <property type="match status" value="2"/>
</dbReference>
<protein>
    <submittedName>
        <fullName evidence="6">ANK_REP_REGION domain-containing protein</fullName>
    </submittedName>
</protein>
<dbReference type="GO" id="GO:0000976">
    <property type="term" value="F:transcription cis-regulatory region binding"/>
    <property type="evidence" value="ECO:0007669"/>
    <property type="project" value="TreeGrafter"/>
</dbReference>
<evidence type="ECO:0000256" key="1">
    <source>
        <dbReference type="ARBA" id="ARBA00022737"/>
    </source>
</evidence>
<dbReference type="GO" id="GO:0045944">
    <property type="term" value="P:positive regulation of transcription by RNA polymerase II"/>
    <property type="evidence" value="ECO:0007669"/>
    <property type="project" value="TreeGrafter"/>
</dbReference>
<feature type="region of interest" description="Disordered" evidence="4">
    <location>
        <begin position="142"/>
        <end position="177"/>
    </location>
</feature>
<name>A0A1I8F954_9PLAT</name>
<dbReference type="InterPro" id="IPR050663">
    <property type="entry name" value="Ankyrin-SOCS_Box"/>
</dbReference>
<sequence>MAARTWPDKIVELLIDKFKCNVLARTKDGSTLMHTTMAFLRRGVPLHMPNKSGGVCLHAAAKSGHASVVRSLLEKGANVNAGPPGRSGNPTRLRGAGGRQGRRRRRYSAASGARSDSGGERCAEMLLKSGANVNKANRLWPDAAAHGRPKRQRRHAAGAAGRGRRPDSRLPAGNSRRCTWPPDTVAIRLLRQLFEHVESTKSHHDAVHLVNLATRRAKTGASLRWRNCPKDKAGGDFDDTDLLRRRRCSYCARSGNEDILLEIVKFLTTGSSWWSNRQSSNGWSPLLIAATSRREALVQILLKNSTLE</sequence>
<dbReference type="InterPro" id="IPR036770">
    <property type="entry name" value="Ankyrin_rpt-contain_sf"/>
</dbReference>
<evidence type="ECO:0000256" key="2">
    <source>
        <dbReference type="ARBA" id="ARBA00023043"/>
    </source>
</evidence>
<reference evidence="6" key="1">
    <citation type="submission" date="2016-11" db="UniProtKB">
        <authorList>
            <consortium name="WormBaseParasite"/>
        </authorList>
    </citation>
    <scope>IDENTIFICATION</scope>
</reference>
<dbReference type="WBParaSite" id="maker-unitig_23955-snap-gene-0.2-mRNA-1">
    <property type="protein sequence ID" value="maker-unitig_23955-snap-gene-0.2-mRNA-1"/>
    <property type="gene ID" value="maker-unitig_23955-snap-gene-0.2"/>
</dbReference>
<proteinExistence type="predicted"/>
<evidence type="ECO:0000256" key="4">
    <source>
        <dbReference type="SAM" id="MobiDB-lite"/>
    </source>
</evidence>
<evidence type="ECO:0000313" key="5">
    <source>
        <dbReference type="Proteomes" id="UP000095280"/>
    </source>
</evidence>
<dbReference type="InterPro" id="IPR002110">
    <property type="entry name" value="Ankyrin_rpt"/>
</dbReference>
<dbReference type="GO" id="GO:0005634">
    <property type="term" value="C:nucleus"/>
    <property type="evidence" value="ECO:0007669"/>
    <property type="project" value="TreeGrafter"/>
</dbReference>